<dbReference type="Proteomes" id="UP001634394">
    <property type="component" value="Unassembled WGS sequence"/>
</dbReference>
<gene>
    <name evidence="2" type="ORF">ACJMK2_030444</name>
</gene>
<sequence length="67" mass="7387">IDQVWNFAGGCNTEEKEGSVPDGSGPIPVLKKTIRSLVQECTVILLVLEIVRRSTNPDAGYQVRYEP</sequence>
<name>A0ABD3XD71_SINWO</name>
<organism evidence="2 3">
    <name type="scientific">Sinanodonta woodiana</name>
    <name type="common">Chinese pond mussel</name>
    <name type="synonym">Anodonta woodiana</name>
    <dbReference type="NCBI Taxonomy" id="1069815"/>
    <lineage>
        <taxon>Eukaryota</taxon>
        <taxon>Metazoa</taxon>
        <taxon>Spiralia</taxon>
        <taxon>Lophotrochozoa</taxon>
        <taxon>Mollusca</taxon>
        <taxon>Bivalvia</taxon>
        <taxon>Autobranchia</taxon>
        <taxon>Heteroconchia</taxon>
        <taxon>Palaeoheterodonta</taxon>
        <taxon>Unionida</taxon>
        <taxon>Unionoidea</taxon>
        <taxon>Unionidae</taxon>
        <taxon>Unioninae</taxon>
        <taxon>Sinanodonta</taxon>
    </lineage>
</organism>
<dbReference type="EMBL" id="JBJQND010000003">
    <property type="protein sequence ID" value="KAL3884226.1"/>
    <property type="molecule type" value="Genomic_DNA"/>
</dbReference>
<evidence type="ECO:0000313" key="2">
    <source>
        <dbReference type="EMBL" id="KAL3884226.1"/>
    </source>
</evidence>
<feature type="non-terminal residue" evidence="2">
    <location>
        <position position="1"/>
    </location>
</feature>
<proteinExistence type="predicted"/>
<accession>A0ABD3XD71</accession>
<evidence type="ECO:0000256" key="1">
    <source>
        <dbReference type="SAM" id="MobiDB-lite"/>
    </source>
</evidence>
<dbReference type="AlphaFoldDB" id="A0ABD3XD71"/>
<keyword evidence="3" id="KW-1185">Reference proteome</keyword>
<feature type="region of interest" description="Disordered" evidence="1">
    <location>
        <begin position="1"/>
        <end position="24"/>
    </location>
</feature>
<evidence type="ECO:0000313" key="3">
    <source>
        <dbReference type="Proteomes" id="UP001634394"/>
    </source>
</evidence>
<reference evidence="2 3" key="1">
    <citation type="submission" date="2024-11" db="EMBL/GenBank/DDBJ databases">
        <title>Chromosome-level genome assembly of the freshwater bivalve Anodonta woodiana.</title>
        <authorList>
            <person name="Chen X."/>
        </authorList>
    </citation>
    <scope>NUCLEOTIDE SEQUENCE [LARGE SCALE GENOMIC DNA]</scope>
    <source>
        <strain evidence="2">MN2024</strain>
        <tissue evidence="2">Gills</tissue>
    </source>
</reference>
<comment type="caution">
    <text evidence="2">The sequence shown here is derived from an EMBL/GenBank/DDBJ whole genome shotgun (WGS) entry which is preliminary data.</text>
</comment>
<protein>
    <submittedName>
        <fullName evidence="2">Uncharacterized protein</fullName>
    </submittedName>
</protein>